<organism evidence="2 3">
    <name type="scientific">Enhydrobacter aerosaccus</name>
    <dbReference type="NCBI Taxonomy" id="225324"/>
    <lineage>
        <taxon>Bacteria</taxon>
        <taxon>Pseudomonadati</taxon>
        <taxon>Pseudomonadota</taxon>
        <taxon>Alphaproteobacteria</taxon>
        <taxon>Hyphomicrobiales</taxon>
        <taxon>Enhydrobacter</taxon>
    </lineage>
</organism>
<dbReference type="SUPFAM" id="SSF52266">
    <property type="entry name" value="SGNH hydrolase"/>
    <property type="match status" value="1"/>
</dbReference>
<feature type="domain" description="SGNH hydrolase-type esterase" evidence="1">
    <location>
        <begin position="82"/>
        <end position="319"/>
    </location>
</feature>
<evidence type="ECO:0000259" key="1">
    <source>
        <dbReference type="Pfam" id="PF13472"/>
    </source>
</evidence>
<gene>
    <name evidence="2" type="ORF">SAMN02745126_01855</name>
</gene>
<dbReference type="AlphaFoldDB" id="A0A1T4M2W0"/>
<accession>A0A1T4M2W0</accession>
<dbReference type="Gene3D" id="3.40.50.1110">
    <property type="entry name" value="SGNH hydrolase"/>
    <property type="match status" value="1"/>
</dbReference>
<keyword evidence="3" id="KW-1185">Reference proteome</keyword>
<dbReference type="EMBL" id="FUWJ01000001">
    <property type="protein sequence ID" value="SJZ61272.1"/>
    <property type="molecule type" value="Genomic_DNA"/>
</dbReference>
<proteinExistence type="predicted"/>
<dbReference type="STRING" id="225324.SAMN02745126_01855"/>
<dbReference type="InterPro" id="IPR013830">
    <property type="entry name" value="SGNH_hydro"/>
</dbReference>
<evidence type="ECO:0000313" key="3">
    <source>
        <dbReference type="Proteomes" id="UP000190092"/>
    </source>
</evidence>
<dbReference type="InterPro" id="IPR036514">
    <property type="entry name" value="SGNH_hydro_sf"/>
</dbReference>
<sequence length="334" mass="37743">MVALLVLELALRAWSIEYLIKWPNFVLGARTVLAQRENSRFQDDPLLGYVPRPNYAVPGISFDSNGFRRTGTVPSPKRPILAVGDSYTYGDEVTDRETWPAQLQQRIGRPVLNAGVSGYGFDQTVLRAEQEAEATHPAVIVVSFIADDIRRTEMRRMWGAEKPYFDLQGDSLVLRNVPVPPRPDPRTTLTFWQRTLGYSYLFDFVLHRLDLLYNWFGDHIRVLPPGRGQEIACRLTEHLQALQSRTGAPILMVAQYDPVVWQDPAFAAEQRRMTLGLLDCARRHDLAVLDTFDALAATAGKDGPRGLYGRWHMNERGNDVIAQLIATALPHKAH</sequence>
<name>A0A1T4M2W0_9HYPH</name>
<dbReference type="Pfam" id="PF13472">
    <property type="entry name" value="Lipase_GDSL_2"/>
    <property type="match status" value="1"/>
</dbReference>
<dbReference type="Proteomes" id="UP000190092">
    <property type="component" value="Unassembled WGS sequence"/>
</dbReference>
<protein>
    <submittedName>
        <fullName evidence="2">GDSL-like Lipase/Acylhydrolase family protein</fullName>
    </submittedName>
</protein>
<reference evidence="3" key="1">
    <citation type="submission" date="2017-02" db="EMBL/GenBank/DDBJ databases">
        <authorList>
            <person name="Varghese N."/>
            <person name="Submissions S."/>
        </authorList>
    </citation>
    <scope>NUCLEOTIDE SEQUENCE [LARGE SCALE GENOMIC DNA]</scope>
    <source>
        <strain evidence="3">ATCC 27094</strain>
    </source>
</reference>
<evidence type="ECO:0000313" key="2">
    <source>
        <dbReference type="EMBL" id="SJZ61272.1"/>
    </source>
</evidence>
<dbReference type="GO" id="GO:0016788">
    <property type="term" value="F:hydrolase activity, acting on ester bonds"/>
    <property type="evidence" value="ECO:0007669"/>
    <property type="project" value="UniProtKB-ARBA"/>
</dbReference>
<keyword evidence="2" id="KW-0378">Hydrolase</keyword>